<gene>
    <name evidence="1" type="ORF">GS882_03505</name>
    <name evidence="2" type="ORF">GS882_07670</name>
</gene>
<evidence type="ECO:0000313" key="3">
    <source>
        <dbReference type="Proteomes" id="UP000603463"/>
    </source>
</evidence>
<dbReference type="EMBL" id="WVBC01000002">
    <property type="protein sequence ID" value="NKT77280.1"/>
    <property type="molecule type" value="Genomic_DNA"/>
</dbReference>
<name>A0A9Q5EW59_RHOHA</name>
<organism evidence="1 3">
    <name type="scientific">Rhodococcus hoagii</name>
    <name type="common">Corynebacterium equii</name>
    <dbReference type="NCBI Taxonomy" id="43767"/>
    <lineage>
        <taxon>Bacteria</taxon>
        <taxon>Bacillati</taxon>
        <taxon>Actinomycetota</taxon>
        <taxon>Actinomycetes</taxon>
        <taxon>Mycobacteriales</taxon>
        <taxon>Nocardiaceae</taxon>
        <taxon>Prescottella</taxon>
    </lineage>
</organism>
<proteinExistence type="predicted"/>
<comment type="caution">
    <text evidence="1">The sequence shown here is derived from an EMBL/GenBank/DDBJ whole genome shotgun (WGS) entry which is preliminary data.</text>
</comment>
<sequence length="151" mass="16671">MKKIYIKLEEITRREGVVMVPDDLNLHHEHVEAFLGEEWETLDFSDLPITGRRVVARDHFQLYSFTLGELGEVTWTNTGDNSVALAKKGYFASVGPEERGGFGFKIVVGDDPGATVGYGFSHSFDAARLMAEGALQGLPVHEIATEDGEEN</sequence>
<evidence type="ECO:0008006" key="4">
    <source>
        <dbReference type="Google" id="ProtNLM"/>
    </source>
</evidence>
<dbReference type="EMBL" id="WVBC01000021">
    <property type="protein sequence ID" value="NKT78004.1"/>
    <property type="molecule type" value="Genomic_DNA"/>
</dbReference>
<dbReference type="AlphaFoldDB" id="A0A9Q5EW59"/>
<reference evidence="1" key="1">
    <citation type="journal article" date="2020" name="Environ. Microbiol.">
        <title>The novel and transferable erm(51) gene confers Macrolides, Lincosamides, and Streptogramins B (MLSB) resistance to clonal Rhodococcus equi in the environment.</title>
        <authorList>
            <person name="Huber L."/>
            <person name="Giguere S."/>
            <person name="Slovis N.M."/>
            <person name="Alvarez-Narvaez S."/>
            <person name="Hart K.A."/>
            <person name="Greiter M."/>
            <person name="Morris E.R.A."/>
            <person name="Cohen N.D."/>
        </authorList>
    </citation>
    <scope>NUCLEOTIDE SEQUENCE</scope>
    <source>
        <strain evidence="1">Lh_116_1</strain>
    </source>
</reference>
<dbReference type="Proteomes" id="UP000603463">
    <property type="component" value="Unassembled WGS sequence"/>
</dbReference>
<protein>
    <recommendedName>
        <fullName evidence="4">DUF3846 domain-containing protein</fullName>
    </recommendedName>
</protein>
<accession>A0A9Q5EW59</accession>
<evidence type="ECO:0000313" key="1">
    <source>
        <dbReference type="EMBL" id="NKT77280.1"/>
    </source>
</evidence>
<evidence type="ECO:0000313" key="2">
    <source>
        <dbReference type="EMBL" id="NKT78004.1"/>
    </source>
</evidence>